<proteinExistence type="predicted"/>
<dbReference type="OrthoDB" id="9771112at2"/>
<name>A0A3Q9FT75_9BACT</name>
<dbReference type="Pfam" id="PF12770">
    <property type="entry name" value="CHAT"/>
    <property type="match status" value="1"/>
</dbReference>
<dbReference type="AlphaFoldDB" id="A0A3Q9FT75"/>
<accession>A0A3Q9FT75</accession>
<evidence type="ECO:0000313" key="2">
    <source>
        <dbReference type="EMBL" id="AZQ63907.1"/>
    </source>
</evidence>
<keyword evidence="3" id="KW-1185">Reference proteome</keyword>
<dbReference type="EMBL" id="CP034562">
    <property type="protein sequence ID" value="AZQ63907.1"/>
    <property type="molecule type" value="Genomic_DNA"/>
</dbReference>
<sequence length="1153" mass="132657">MLVFSSSYLVNYRTPTLINFSMSSINTKYLLSIICFFYLLTSSLAQEKTEIYNDSIRSYIDQGKFQEATVTIEKWVKEARNDYTASSVRLLIPLVTAGQAYILMQEFSKGIGYMEEALGIMKETTGWLYPDYAIATNYLITGKLLLKEVDDVPNLLKEINLIHEKTIGKQNINYAQALFNQGLYESILGNYDLAEQNYLAAINLSKQFPNKRIYMLFEVYLNQVYLHSSKTEQVIANLTLLKKKAEDLNYTNSFVYTRVLLVLGDAYKKNTEYGEATLIYNLCERKVAKIFGTNHNAFANVLTRIASIYMLQSKYSVAKVLLKKANKIYEEDKDQLSRHNTVMLNLTALYIKEGKYDKAQIYFDKVALTIDRDIENQNYYSINQARFEMLDGNYIDAELILSELVNNLKKESLQYTPNYAQAISMLIDLSVILGRINRAEILLNEWSAFLTDNTMERSNWYFRALITKAKILSSQEQFTASITLLEEVDSLLYQQFKKPHFLNIRLNILLGENYHKLVKLEKAKFYYQKSIAVANKLQFYEKNAVTLKTKEVLLTIDVEEGNYQDKEKQYLEILSASKKDILFHTRTQSDLATLYARTGKWKEAEKLIIEAVTERLKLYRSTLNYSSENEKRLYLKKTRYVFETFYALIMMEGENTLPALSELCYNLQIQYKNFFLDEGKNRKKEVIDFRSERKKYNFPTYLTQMYHMRSQVASLNFMSPKQRTSLNADGLKIMDRVNNLEKALVFAADAFADTVYVQNLDTWKDIQSKLEKDDIAIEIIKVSDKNKITTKYFALIVTHNNSSPTMIDLGSSELLENQVYKEYKTAMVSKSRSLVLNTTPNKRLNTYNALWLPIKNKIEDNVQKIYISCDGVYNLININTLKNPVSQKYIIEEDFILPLTSTSELLIDSPSKIKNKTALMIGNPTFHNYGTENSNRGEEQFDEEEMLIELDELPGTEVEINNAASLLKSKGWQVTTVMNDEATEAYIKNIGTSPEVLHIATHGFFISDIPYGISNNVLLRSGLFFTEITNKRENIKAAYTTGIDGILTAYEVKSLNLSNTELLILSACQTGVSEITEGEGVSGLQSAFSIAGANSIVMSLWSVDDNATQMLMNNFYERWTETNDKYTAFRQAQLDIMKKYSKPYYWGAFIMVN</sequence>
<evidence type="ECO:0000259" key="1">
    <source>
        <dbReference type="Pfam" id="PF12770"/>
    </source>
</evidence>
<dbReference type="SUPFAM" id="SSF48452">
    <property type="entry name" value="TPR-like"/>
    <property type="match status" value="3"/>
</dbReference>
<organism evidence="2 3">
    <name type="scientific">Flammeovirga pectinis</name>
    <dbReference type="NCBI Taxonomy" id="2494373"/>
    <lineage>
        <taxon>Bacteria</taxon>
        <taxon>Pseudomonadati</taxon>
        <taxon>Bacteroidota</taxon>
        <taxon>Cytophagia</taxon>
        <taxon>Cytophagales</taxon>
        <taxon>Flammeovirgaceae</taxon>
        <taxon>Flammeovirga</taxon>
    </lineage>
</organism>
<dbReference type="KEGG" id="fll:EI427_17250"/>
<feature type="domain" description="CHAT" evidence="1">
    <location>
        <begin position="847"/>
        <end position="1152"/>
    </location>
</feature>
<dbReference type="Proteomes" id="UP000267268">
    <property type="component" value="Chromosome 1"/>
</dbReference>
<reference evidence="2 3" key="1">
    <citation type="submission" date="2018-12" db="EMBL/GenBank/DDBJ databases">
        <title>Flammeovirga pectinis sp. nov., isolated from the gut of the Korean scallop, Patinopecten yessoensis.</title>
        <authorList>
            <person name="Bae J.-W."/>
            <person name="Jeong Y.-S."/>
            <person name="Kang W."/>
        </authorList>
    </citation>
    <scope>NUCLEOTIDE SEQUENCE [LARGE SCALE GENOMIC DNA]</scope>
    <source>
        <strain evidence="2 3">L12M1</strain>
    </source>
</reference>
<dbReference type="SMART" id="SM00028">
    <property type="entry name" value="TPR"/>
    <property type="match status" value="7"/>
</dbReference>
<dbReference type="Gene3D" id="1.25.40.10">
    <property type="entry name" value="Tetratricopeptide repeat domain"/>
    <property type="match status" value="3"/>
</dbReference>
<dbReference type="InterPro" id="IPR024983">
    <property type="entry name" value="CHAT_dom"/>
</dbReference>
<dbReference type="InterPro" id="IPR011990">
    <property type="entry name" value="TPR-like_helical_dom_sf"/>
</dbReference>
<dbReference type="Pfam" id="PF13374">
    <property type="entry name" value="TPR_10"/>
    <property type="match status" value="1"/>
</dbReference>
<dbReference type="Pfam" id="PF13181">
    <property type="entry name" value="TPR_8"/>
    <property type="match status" value="2"/>
</dbReference>
<dbReference type="PANTHER" id="PTHR10098">
    <property type="entry name" value="RAPSYN-RELATED"/>
    <property type="match status" value="1"/>
</dbReference>
<evidence type="ECO:0000313" key="3">
    <source>
        <dbReference type="Proteomes" id="UP000267268"/>
    </source>
</evidence>
<protein>
    <submittedName>
        <fullName evidence="2">CHAT domain-containing protein</fullName>
    </submittedName>
</protein>
<gene>
    <name evidence="2" type="ORF">EI427_17250</name>
</gene>
<dbReference type="InterPro" id="IPR019734">
    <property type="entry name" value="TPR_rpt"/>
</dbReference>